<evidence type="ECO:0000259" key="2">
    <source>
        <dbReference type="Pfam" id="PF01266"/>
    </source>
</evidence>
<evidence type="ECO:0000313" key="4">
    <source>
        <dbReference type="Proteomes" id="UP001501218"/>
    </source>
</evidence>
<dbReference type="SUPFAM" id="SSF51905">
    <property type="entry name" value="FAD/NAD(P)-binding domain"/>
    <property type="match status" value="1"/>
</dbReference>
<protein>
    <submittedName>
        <fullName evidence="3">D-amino acid dehydrogenase</fullName>
    </submittedName>
</protein>
<dbReference type="PANTHER" id="PTHR13847">
    <property type="entry name" value="SARCOSINE DEHYDROGENASE-RELATED"/>
    <property type="match status" value="1"/>
</dbReference>
<dbReference type="Gene3D" id="3.30.9.10">
    <property type="entry name" value="D-Amino Acid Oxidase, subunit A, domain 2"/>
    <property type="match status" value="1"/>
</dbReference>
<dbReference type="InterPro" id="IPR036188">
    <property type="entry name" value="FAD/NAD-bd_sf"/>
</dbReference>
<dbReference type="RefSeq" id="WP_344137210.1">
    <property type="nucleotide sequence ID" value="NZ_BAAARA010000023.1"/>
</dbReference>
<evidence type="ECO:0000256" key="1">
    <source>
        <dbReference type="ARBA" id="ARBA00023002"/>
    </source>
</evidence>
<dbReference type="Pfam" id="PF01266">
    <property type="entry name" value="DAO"/>
    <property type="match status" value="1"/>
</dbReference>
<dbReference type="Proteomes" id="UP001501218">
    <property type="component" value="Unassembled WGS sequence"/>
</dbReference>
<gene>
    <name evidence="3" type="ORF">GCM10009854_47120</name>
</gene>
<feature type="domain" description="FAD dependent oxidoreductase" evidence="2">
    <location>
        <begin position="8"/>
        <end position="394"/>
    </location>
</feature>
<dbReference type="Gene3D" id="3.50.50.60">
    <property type="entry name" value="FAD/NAD(P)-binding domain"/>
    <property type="match status" value="2"/>
</dbReference>
<dbReference type="PANTHER" id="PTHR13847:SF289">
    <property type="entry name" value="GLYCINE OXIDASE"/>
    <property type="match status" value="1"/>
</dbReference>
<evidence type="ECO:0000313" key="3">
    <source>
        <dbReference type="EMBL" id="GAA2362122.1"/>
    </source>
</evidence>
<dbReference type="SUPFAM" id="SSF54373">
    <property type="entry name" value="FAD-linked reductases, C-terminal domain"/>
    <property type="match status" value="1"/>
</dbReference>
<keyword evidence="1" id="KW-0560">Oxidoreductase</keyword>
<comment type="caution">
    <text evidence="3">The sequence shown here is derived from an EMBL/GenBank/DDBJ whole genome shotgun (WGS) entry which is preliminary data.</text>
</comment>
<organism evidence="3 4">
    <name type="scientific">Saccharopolyspora halophila</name>
    <dbReference type="NCBI Taxonomy" id="405551"/>
    <lineage>
        <taxon>Bacteria</taxon>
        <taxon>Bacillati</taxon>
        <taxon>Actinomycetota</taxon>
        <taxon>Actinomycetes</taxon>
        <taxon>Pseudonocardiales</taxon>
        <taxon>Pseudonocardiaceae</taxon>
        <taxon>Saccharopolyspora</taxon>
    </lineage>
</organism>
<sequence>MFEQPRSAIVVGAGMPGLATAFFLQRHGVEVTVVDRRGVAAGSSWGNAGWLTPCFAVPLPEPSMLRTGLSKLFSPESPLSVSPALDPQLARFLVQLASNCTRRRWRVSLAALAALNREALAAYDDIALDEPTRATDRFLIVFDDAAQRAHIVEELAEVRAAGQEVDYELLTGAQTRALDPALTEEAGAGLRLAGQRYLDPGAYLAALAGRVRAQGGTVLEGTEVTDLADLGNAVAVRTAGGAELRADTAVLAAGAWLNPLARRFGVRMPVQAGRGYSCSVSGATLPGGPTYFPARKAVCTPRGDRLRISGMMEFTGPDRPFDRRRMDAVLGSVRPMLRGVDFDDREDEWVGARPCTTDGLPLIGPTTSPRVHVCGGHNMWGIALGPVSGRLLADSIVTGRNRPELAPLHPLR</sequence>
<keyword evidence="4" id="KW-1185">Reference proteome</keyword>
<dbReference type="InterPro" id="IPR006076">
    <property type="entry name" value="FAD-dep_OxRdtase"/>
</dbReference>
<proteinExistence type="predicted"/>
<name>A0ABP5TXT1_9PSEU</name>
<reference evidence="4" key="1">
    <citation type="journal article" date="2019" name="Int. J. Syst. Evol. Microbiol.">
        <title>The Global Catalogue of Microorganisms (GCM) 10K type strain sequencing project: providing services to taxonomists for standard genome sequencing and annotation.</title>
        <authorList>
            <consortium name="The Broad Institute Genomics Platform"/>
            <consortium name="The Broad Institute Genome Sequencing Center for Infectious Disease"/>
            <person name="Wu L."/>
            <person name="Ma J."/>
        </authorList>
    </citation>
    <scope>NUCLEOTIDE SEQUENCE [LARGE SCALE GENOMIC DNA]</scope>
    <source>
        <strain evidence="4">JCM 16221</strain>
    </source>
</reference>
<accession>A0ABP5TXT1</accession>
<dbReference type="EMBL" id="BAAARA010000023">
    <property type="protein sequence ID" value="GAA2362122.1"/>
    <property type="molecule type" value="Genomic_DNA"/>
</dbReference>